<keyword evidence="2" id="KW-1185">Reference proteome</keyword>
<dbReference type="KEGG" id="vg:8746425"/>
<sequence>MEGFLGNRELVVFSLVTECHVSPEKFKTTLEAERIEWTNWSLEKKEVLPDGTKHGIFEKTNAKGVGGWKTKAERNYKFGVLHGKLSLTRTNGEFERKYIGHFVDGVAHGDFFFSSKFFMTGQEISCPVVYDMGLPKTKDGIPFLWGNKELQFQQRKFTELSLSERPFPTTNNFFPLGEGHAWSVVSLSKYGKSLYGRDEFGARWRIWVPIFRDEIFCE</sequence>
<evidence type="ECO:0000313" key="2">
    <source>
        <dbReference type="Proteomes" id="UP000029780"/>
    </source>
</evidence>
<dbReference type="EMBL" id="GU071086">
    <property type="protein sequence ID" value="ADB03967.1"/>
    <property type="molecule type" value="Genomic_DNA"/>
</dbReference>
<dbReference type="Proteomes" id="UP000029780">
    <property type="component" value="Segment"/>
</dbReference>
<organismHost>
    <name type="scientific">Acanthamoeba</name>
    <dbReference type="NCBI Taxonomy" id="5754"/>
</organismHost>
<dbReference type="OrthoDB" id="33965at10239"/>
<name>D2XAJ0_GBMV</name>
<dbReference type="GeneID" id="8746425"/>
<protein>
    <recommendedName>
        <fullName evidence="3">MORN repeat-containing protein</fullName>
    </recommendedName>
</protein>
<evidence type="ECO:0000313" key="1">
    <source>
        <dbReference type="EMBL" id="ADB03967.1"/>
    </source>
</evidence>
<reference evidence="1 2" key="1">
    <citation type="journal article" date="2009" name="Proc. Natl. Acad. Sci. U.S.A.">
        <title>Giant Marseillevirus highlights the role of amoebae as a melting pot in emergence of chimeric microorganisms.</title>
        <authorList>
            <person name="Boyer M."/>
            <person name="Yutin N."/>
            <person name="Pagnier I."/>
            <person name="Barrassi L."/>
            <person name="Fournous G."/>
            <person name="Espinosa L."/>
            <person name="Robert C."/>
            <person name="Azza S."/>
            <person name="Sun S."/>
            <person name="Rossmann M.G."/>
            <person name="Suzan-Monti M."/>
            <person name="La Scola B."/>
            <person name="Koonin E.V."/>
            <person name="Raoult D."/>
        </authorList>
    </citation>
    <scope>NUCLEOTIDE SEQUENCE [LARGE SCALE GENOMIC DNA]</scope>
    <source>
        <strain evidence="1 2">T19</strain>
    </source>
</reference>
<dbReference type="RefSeq" id="YP_003406929.1">
    <property type="nucleotide sequence ID" value="NC_013756.1"/>
</dbReference>
<accession>D2XAJ0</accession>
<proteinExistence type="predicted"/>
<gene>
    <name evidence="1" type="ORF">MAR_ORF188</name>
</gene>
<dbReference type="SUPFAM" id="SSF82185">
    <property type="entry name" value="Histone H3 K4-specific methyltransferase SET7/9 N-terminal domain"/>
    <property type="match status" value="1"/>
</dbReference>
<organism evidence="1 2">
    <name type="scientific">Marseillevirus marseillevirus</name>
    <name type="common">GBM</name>
    <dbReference type="NCBI Taxonomy" id="694581"/>
    <lineage>
        <taxon>Viruses</taxon>
        <taxon>Varidnaviria</taxon>
        <taxon>Bamfordvirae</taxon>
        <taxon>Nucleocytoviricota</taxon>
        <taxon>Megaviricetes</taxon>
        <taxon>Pimascovirales</taxon>
        <taxon>Pimascovirales incertae sedis</taxon>
        <taxon>Marseilleviridae</taxon>
        <taxon>Marseillevirus</taxon>
        <taxon>Marseillevirus massiliense</taxon>
    </lineage>
</organism>
<evidence type="ECO:0008006" key="3">
    <source>
        <dbReference type="Google" id="ProtNLM"/>
    </source>
</evidence>